<dbReference type="EMBL" id="CM011678">
    <property type="protein sequence ID" value="TMS19762.1"/>
    <property type="molecule type" value="Genomic_DNA"/>
</dbReference>
<gene>
    <name evidence="1" type="ORF">E3U43_004083</name>
</gene>
<reference evidence="1" key="1">
    <citation type="submission" date="2018-11" db="EMBL/GenBank/DDBJ databases">
        <title>The sequence and de novo assembly of Larimichthys crocea genome using PacBio and Hi-C technologies.</title>
        <authorList>
            <person name="Xu P."/>
            <person name="Chen B."/>
            <person name="Zhou Z."/>
            <person name="Ke Q."/>
            <person name="Wu Y."/>
            <person name="Bai H."/>
            <person name="Pu F."/>
        </authorList>
    </citation>
    <scope>NUCLEOTIDE SEQUENCE</scope>
    <source>
        <tissue evidence="1">Muscle</tissue>
    </source>
</reference>
<comment type="caution">
    <text evidence="1">The sequence shown here is derived from an EMBL/GenBank/DDBJ whole genome shotgun (WGS) entry which is preliminary data.</text>
</comment>
<keyword evidence="2" id="KW-1185">Reference proteome</keyword>
<evidence type="ECO:0000313" key="1">
    <source>
        <dbReference type="EMBL" id="TMS19762.1"/>
    </source>
</evidence>
<name>A0ACD3RJH0_LARCR</name>
<evidence type="ECO:0000313" key="2">
    <source>
        <dbReference type="Proteomes" id="UP000793456"/>
    </source>
</evidence>
<sequence length="922" mass="105608">MSSTKFKKDKEIIADYETQVKEIRNQLVEQFKCLEQQSESRIQLLQDLQEFFRRKAEIEVEYSRSLEKLAERFSSKIRSSREHQQFKKDQHLLSSVNCWYLVLNQTRRESRDHATLSDIYTNNVILRLAQISEDVIRLFKKSKDIGIQMHEELVKVTNELYTVMKTYHMYHTESISAESKLKDAEKQEEKQFSKSGDLNVNLLRHEDRQPRRSFVRKIEKMKEKRQAKYSENKLKCTKARNDYLLNLAATNAVVAKYYIHDVSDMIDCCDLGYHASLARTFRTYLSAEYNLETSRHEGLDIIENAVDNLDSRSDKHKIMDMHNQVFCPPMRFEYLPHMGDEVCQVSAQQPVQTELLMRYHQLQSRLATLKIENEEVRKTLDATMQTLQDMLTVEDFDVSDAFQHSRSTESIKSVASESYMSKLNIAKRRSNQQETEMFYFSKFKEFLNGSNLIIKLQAKHDLLKQTLGEGERAECGTTRGRRNARTRIQDSGQPIPLVVESCIRYINLYGLQQQGIFRVPGSQVEVNDIKNSFERGEDPLIDDQNEHDINSVAGVLKLYFRGLENPLFPKERFLDFISTIKLESGAERAHHIQQIVVTLPRTIIIVMRYLFAFLNHLSQYSDENMMDSYNLAICFGPTLMPIPDGQDPVACQAHVNEVIKTIIVHNEVIFPSQRELDGPVYEKCMTGGEEYCDSPHSEPGTIDEADNGTEPHTSDEEVEQIEAIAKFDYVGRTPRELSFKKGASLLLYHRASEDWWEGRHNGVDGTHPASVHCCTRPWLCSFRDDAFSDNLSQKADSEASSGPLLDDKGSSKNDAPSPCEQSPDYNFGGVMGRVRLRSDGAAIPRRRSGMDTHSPTRVADTPPRAAACPSSPHKVSISKGRLESPEKRRLGTFGSAGSINYPDRKAYPEGHPLRPVPGATRH</sequence>
<proteinExistence type="predicted"/>
<organism evidence="1 2">
    <name type="scientific">Larimichthys crocea</name>
    <name type="common">Large yellow croaker</name>
    <name type="synonym">Pseudosciaena crocea</name>
    <dbReference type="NCBI Taxonomy" id="215358"/>
    <lineage>
        <taxon>Eukaryota</taxon>
        <taxon>Metazoa</taxon>
        <taxon>Chordata</taxon>
        <taxon>Craniata</taxon>
        <taxon>Vertebrata</taxon>
        <taxon>Euteleostomi</taxon>
        <taxon>Actinopterygii</taxon>
        <taxon>Neopterygii</taxon>
        <taxon>Teleostei</taxon>
        <taxon>Neoteleostei</taxon>
        <taxon>Acanthomorphata</taxon>
        <taxon>Eupercaria</taxon>
        <taxon>Sciaenidae</taxon>
        <taxon>Larimichthys</taxon>
    </lineage>
</organism>
<protein>
    <submittedName>
        <fullName evidence="1">Uncharacterized protein</fullName>
    </submittedName>
</protein>
<dbReference type="Proteomes" id="UP000793456">
    <property type="component" value="Chromosome V"/>
</dbReference>
<accession>A0ACD3RJH0</accession>